<keyword evidence="1" id="KW-0812">Transmembrane</keyword>
<reference evidence="3" key="1">
    <citation type="submission" date="2016-10" db="EMBL/GenBank/DDBJ databases">
        <authorList>
            <person name="Varghese N."/>
            <person name="Submissions S."/>
        </authorList>
    </citation>
    <scope>NUCLEOTIDE SEQUENCE [LARGE SCALE GENOMIC DNA]</scope>
    <source>
        <strain evidence="3">DSM 8344</strain>
    </source>
</reference>
<dbReference type="OrthoDB" id="1807182at2"/>
<keyword evidence="1" id="KW-1133">Transmembrane helix</keyword>
<keyword evidence="3" id="KW-1185">Reference proteome</keyword>
<dbReference type="AlphaFoldDB" id="A0A1G7RLX3"/>
<gene>
    <name evidence="2" type="ORF">SAMN05443529_101121</name>
</gene>
<organism evidence="2 3">
    <name type="scientific">Desulfosporosinus hippei DSM 8344</name>
    <dbReference type="NCBI Taxonomy" id="1121419"/>
    <lineage>
        <taxon>Bacteria</taxon>
        <taxon>Bacillati</taxon>
        <taxon>Bacillota</taxon>
        <taxon>Clostridia</taxon>
        <taxon>Eubacteriales</taxon>
        <taxon>Desulfitobacteriaceae</taxon>
        <taxon>Desulfosporosinus</taxon>
    </lineage>
</organism>
<feature type="transmembrane region" description="Helical" evidence="1">
    <location>
        <begin position="82"/>
        <end position="100"/>
    </location>
</feature>
<accession>A0A1G7RLX3</accession>
<dbReference type="STRING" id="1121419.SAMN05443529_101121"/>
<dbReference type="EMBL" id="FNCP01000001">
    <property type="protein sequence ID" value="SDG11604.1"/>
    <property type="molecule type" value="Genomic_DNA"/>
</dbReference>
<feature type="transmembrane region" description="Helical" evidence="1">
    <location>
        <begin position="12"/>
        <end position="32"/>
    </location>
</feature>
<sequence length="128" mass="14631">MTVISKKKLGKFSIKLSLAVLMLSVLFFWVGLNLLESEVFTHYYNPNKHVIVSQNQDTKELYSWKDARGNVYTPEDPQVANFTWGSTGLLLLTMLLGIAFQKVGIRVYTKTLISKYETINFQYNKGGE</sequence>
<evidence type="ECO:0000256" key="1">
    <source>
        <dbReference type="SAM" id="Phobius"/>
    </source>
</evidence>
<evidence type="ECO:0000313" key="2">
    <source>
        <dbReference type="EMBL" id="SDG11604.1"/>
    </source>
</evidence>
<evidence type="ECO:0000313" key="3">
    <source>
        <dbReference type="Proteomes" id="UP000198656"/>
    </source>
</evidence>
<dbReference type="Proteomes" id="UP000198656">
    <property type="component" value="Unassembled WGS sequence"/>
</dbReference>
<dbReference type="RefSeq" id="WP_092328589.1">
    <property type="nucleotide sequence ID" value="NZ_FNCP01000001.1"/>
</dbReference>
<name>A0A1G7RLX3_9FIRM</name>
<protein>
    <submittedName>
        <fullName evidence="2">Uncharacterized protein</fullName>
    </submittedName>
</protein>
<keyword evidence="1" id="KW-0472">Membrane</keyword>
<proteinExistence type="predicted"/>